<organism evidence="6 7">
    <name type="scientific">Glutinoglossum americanum</name>
    <dbReference type="NCBI Taxonomy" id="1670608"/>
    <lineage>
        <taxon>Eukaryota</taxon>
        <taxon>Fungi</taxon>
        <taxon>Dikarya</taxon>
        <taxon>Ascomycota</taxon>
        <taxon>Pezizomycotina</taxon>
        <taxon>Geoglossomycetes</taxon>
        <taxon>Geoglossales</taxon>
        <taxon>Geoglossaceae</taxon>
        <taxon>Glutinoglossum</taxon>
    </lineage>
</organism>
<dbReference type="Pfam" id="PF22939">
    <property type="entry name" value="WHD_GPIID"/>
    <property type="match status" value="1"/>
</dbReference>
<dbReference type="InterPro" id="IPR036770">
    <property type="entry name" value="Ankyrin_rpt-contain_sf"/>
</dbReference>
<dbReference type="InterPro" id="IPR035994">
    <property type="entry name" value="Nucleoside_phosphorylase_sf"/>
</dbReference>
<dbReference type="AlphaFoldDB" id="A0A9P8HX57"/>
<dbReference type="InterPro" id="IPR027417">
    <property type="entry name" value="P-loop_NTPase"/>
</dbReference>
<comment type="caution">
    <text evidence="6">The sequence shown here is derived from an EMBL/GenBank/DDBJ whole genome shotgun (WGS) entry which is preliminary data.</text>
</comment>
<protein>
    <recommendedName>
        <fullName evidence="8">Nucleoside phosphorylase domain-containing protein</fullName>
    </recommendedName>
</protein>
<dbReference type="GO" id="GO:0003824">
    <property type="term" value="F:catalytic activity"/>
    <property type="evidence" value="ECO:0007669"/>
    <property type="project" value="InterPro"/>
</dbReference>
<dbReference type="SUPFAM" id="SSF53167">
    <property type="entry name" value="Purine and uridine phosphorylases"/>
    <property type="match status" value="1"/>
</dbReference>
<feature type="repeat" description="ANK" evidence="2">
    <location>
        <begin position="947"/>
        <end position="968"/>
    </location>
</feature>
<evidence type="ECO:0000259" key="5">
    <source>
        <dbReference type="Pfam" id="PF24883"/>
    </source>
</evidence>
<dbReference type="InterPro" id="IPR053137">
    <property type="entry name" value="NLR-like"/>
</dbReference>
<dbReference type="Gene3D" id="3.40.50.1580">
    <property type="entry name" value="Nucleoside phosphorylase domain"/>
    <property type="match status" value="1"/>
</dbReference>
<dbReference type="Proteomes" id="UP000698800">
    <property type="component" value="Unassembled WGS sequence"/>
</dbReference>
<dbReference type="PROSITE" id="PS50088">
    <property type="entry name" value="ANK_REPEAT"/>
    <property type="match status" value="2"/>
</dbReference>
<dbReference type="OrthoDB" id="1577640at2759"/>
<dbReference type="SUPFAM" id="SSF52540">
    <property type="entry name" value="P-loop containing nucleoside triphosphate hydrolases"/>
    <property type="match status" value="1"/>
</dbReference>
<gene>
    <name evidence="6" type="ORF">FGG08_006997</name>
</gene>
<feature type="repeat" description="ANK" evidence="2">
    <location>
        <begin position="1013"/>
        <end position="1034"/>
    </location>
</feature>
<dbReference type="InterPro" id="IPR056884">
    <property type="entry name" value="NPHP3-like_N"/>
</dbReference>
<dbReference type="PANTHER" id="PTHR46082:SF11">
    <property type="entry name" value="AAA+ ATPASE DOMAIN-CONTAINING PROTEIN-RELATED"/>
    <property type="match status" value="1"/>
</dbReference>
<name>A0A9P8HX57_9PEZI</name>
<accession>A0A9P8HX57</accession>
<keyword evidence="1" id="KW-0677">Repeat</keyword>
<dbReference type="PROSITE" id="PS50297">
    <property type="entry name" value="ANK_REP_REGION"/>
    <property type="match status" value="2"/>
</dbReference>
<evidence type="ECO:0000313" key="6">
    <source>
        <dbReference type="EMBL" id="KAH0536092.1"/>
    </source>
</evidence>
<dbReference type="GO" id="GO:0009116">
    <property type="term" value="P:nucleoside metabolic process"/>
    <property type="evidence" value="ECO:0007669"/>
    <property type="project" value="InterPro"/>
</dbReference>
<dbReference type="EMBL" id="JAGHQL010000235">
    <property type="protein sequence ID" value="KAH0536092.1"/>
    <property type="molecule type" value="Genomic_DNA"/>
</dbReference>
<evidence type="ECO:0000256" key="1">
    <source>
        <dbReference type="ARBA" id="ARBA00022737"/>
    </source>
</evidence>
<evidence type="ECO:0000256" key="3">
    <source>
        <dbReference type="SAM" id="MobiDB-lite"/>
    </source>
</evidence>
<dbReference type="SMART" id="SM00248">
    <property type="entry name" value="ANK"/>
    <property type="match status" value="6"/>
</dbReference>
<proteinExistence type="predicted"/>
<evidence type="ECO:0000313" key="7">
    <source>
        <dbReference type="Proteomes" id="UP000698800"/>
    </source>
</evidence>
<evidence type="ECO:0000259" key="4">
    <source>
        <dbReference type="Pfam" id="PF22939"/>
    </source>
</evidence>
<dbReference type="PANTHER" id="PTHR46082">
    <property type="entry name" value="ATP/GTP-BINDING PROTEIN-RELATED"/>
    <property type="match status" value="1"/>
</dbReference>
<dbReference type="SUPFAM" id="SSF48403">
    <property type="entry name" value="Ankyrin repeat"/>
    <property type="match status" value="1"/>
</dbReference>
<keyword evidence="7" id="KW-1185">Reference proteome</keyword>
<reference evidence="6" key="1">
    <citation type="submission" date="2021-03" db="EMBL/GenBank/DDBJ databases">
        <title>Comparative genomics and phylogenomic investigation of the class Geoglossomycetes provide insights into ecological specialization and systematics.</title>
        <authorList>
            <person name="Melie T."/>
            <person name="Pirro S."/>
            <person name="Miller A.N."/>
            <person name="Quandt A."/>
        </authorList>
    </citation>
    <scope>NUCLEOTIDE SEQUENCE</scope>
    <source>
        <strain evidence="6">GBOQ0MN5Z8</strain>
    </source>
</reference>
<feature type="region of interest" description="Disordered" evidence="3">
    <location>
        <begin position="214"/>
        <end position="243"/>
    </location>
</feature>
<keyword evidence="2" id="KW-0040">ANK repeat</keyword>
<feature type="domain" description="Nephrocystin 3-like N-terminal" evidence="5">
    <location>
        <begin position="419"/>
        <end position="583"/>
    </location>
</feature>
<evidence type="ECO:0008006" key="8">
    <source>
        <dbReference type="Google" id="ProtNLM"/>
    </source>
</evidence>
<dbReference type="Pfam" id="PF24883">
    <property type="entry name" value="NPHP3_N"/>
    <property type="match status" value="1"/>
</dbReference>
<feature type="domain" description="GPI inositol-deacylase winged helix" evidence="4">
    <location>
        <begin position="705"/>
        <end position="778"/>
    </location>
</feature>
<dbReference type="Pfam" id="PF12796">
    <property type="entry name" value="Ank_2"/>
    <property type="match status" value="2"/>
</dbReference>
<dbReference type="InterPro" id="IPR054471">
    <property type="entry name" value="GPIID_WHD"/>
</dbReference>
<dbReference type="InterPro" id="IPR002110">
    <property type="entry name" value="Ankyrin_rpt"/>
</dbReference>
<feature type="non-terminal residue" evidence="6">
    <location>
        <position position="1"/>
    </location>
</feature>
<sequence length="1073" mass="119288">MPKRKFELEDNQEAISGSEKVRKIDCDDTRTLVANPPGRRLASDDYTVGWICAIITEYVAAQAFLDEKHERLDISPNDNNDYTLGKIGKHNTVIAVLPDGEYGTSSAAGVARDMLHSFPNVRIGLMVGIGGGAPSRKHDIRLGDIVVSAPRDREGGVFQYDFGKTIQNRSFQYTRFLNQPPTVLRAAVNGLKAQYESEGHQLETAINAVLNKKPRLQKKYKRPDSSSDRLYQSGVTHPPNDQVDCATACGDDLPKLILRPERTKEEDNPAIHNGLIASANQLMKDASVRDKLAAEKDVLCFEMEAAGLMNHFPCLVIRGICDYSDTHKNKEWQGYAAMAAAAYAKDLLCRIPLNKVEAENKISDLLSDVLDTVSRTRANVETMRSKLDRNEDLEMLNWLMPIDYGPQQSDYIRKRQPETGQWLLDSQEFQTWLQTSKQTLYCPGIPGAGKTILTSIVVDNLIRRSLNNPSIGIAYLYCNFRKQEEQKAEDLLASLLKQLSQGQSSLPDSVRALYGRHRQKGTRPLFDETARALQSVATIYSRVFIAIDALDECQVSGDCRSRFLSEIFNLQVKCEANIFATSRFVPEITEKFNGSMLLEIYASNEDVRKYLKGHMSQLPSFVSRNVDLQEEIMTEIAQAVDGMFLLAQLHLDSLIGTRSPKAIKMALGCLRKESILLSNDKAKVLDSAYEQAMKRIEGQMGDQPVLAKQVLAWITCAKRALTTSELQHALGVEIGTSRFDEENLPELEDIVSACAGLVTVDEESDIIRLVHYTTQKYFEWTWTSWFPGAQIDITNVCVTYLSFDTFETGFCQSDGEFEARLQTNVLYDYAARNWGYHAHTALIKEDLILNLLESRAKVSAASQAMIASRSYSGHSQRAPRQMTGVHVAAYFGLVGTIVSLLKNGYNPELQDSYRRTPLSWAAGNGHEAAVKLLLATEKVDLDSKDSFGQTPLSRAAESGHEAVVKLLLATEKVDLDSKDSFGQTPLSQSGHEAVVKLLLATKKVDLDSKDSSFGQTPLSWAAENGHEAVVKLLLATEKVDLDSRDSTFERTPLSWAAGNGHEAVVKLLLATEK</sequence>
<dbReference type="Gene3D" id="3.40.50.300">
    <property type="entry name" value="P-loop containing nucleotide triphosphate hydrolases"/>
    <property type="match status" value="1"/>
</dbReference>
<evidence type="ECO:0000256" key="2">
    <source>
        <dbReference type="PROSITE-ProRule" id="PRU00023"/>
    </source>
</evidence>
<dbReference type="Gene3D" id="1.25.40.20">
    <property type="entry name" value="Ankyrin repeat-containing domain"/>
    <property type="match status" value="2"/>
</dbReference>